<dbReference type="Proteomes" id="UP000574276">
    <property type="component" value="Unassembled WGS sequence"/>
</dbReference>
<accession>A0A839K6L3</accession>
<dbReference type="Gene3D" id="2.30.110.10">
    <property type="entry name" value="Electron Transport, Fmn-binding Protein, Chain A"/>
    <property type="match status" value="1"/>
</dbReference>
<name>A0A839K6L3_9FIRM</name>
<proteinExistence type="predicted"/>
<dbReference type="EMBL" id="JACEGA010000001">
    <property type="protein sequence ID" value="MBB2184301.1"/>
    <property type="molecule type" value="Genomic_DNA"/>
</dbReference>
<reference evidence="2 3" key="1">
    <citation type="submission" date="2020-07" db="EMBL/GenBank/DDBJ databases">
        <title>Characterization and genome sequencing of isolate MD1, a novel member within the family Lachnospiraceae.</title>
        <authorList>
            <person name="Rettenmaier R."/>
            <person name="Di Bello L."/>
            <person name="Zinser C."/>
            <person name="Scheitz K."/>
            <person name="Liebl W."/>
            <person name="Zverlov V."/>
        </authorList>
    </citation>
    <scope>NUCLEOTIDE SEQUENCE [LARGE SCALE GENOMIC DNA]</scope>
    <source>
        <strain evidence="2 3">MD1</strain>
    </source>
</reference>
<dbReference type="SUPFAM" id="SSF50475">
    <property type="entry name" value="FMN-binding split barrel"/>
    <property type="match status" value="1"/>
</dbReference>
<dbReference type="InterPro" id="IPR038725">
    <property type="entry name" value="YdaG_split_barrel_FMN-bd"/>
</dbReference>
<evidence type="ECO:0000313" key="2">
    <source>
        <dbReference type="EMBL" id="MBB2184301.1"/>
    </source>
</evidence>
<dbReference type="Pfam" id="PF16242">
    <property type="entry name" value="Pyrid_ox_like"/>
    <property type="match status" value="1"/>
</dbReference>
<dbReference type="PANTHER" id="PTHR34818:SF1">
    <property type="entry name" value="PROTEIN BLI-3"/>
    <property type="match status" value="1"/>
</dbReference>
<keyword evidence="3" id="KW-1185">Reference proteome</keyword>
<dbReference type="InterPro" id="IPR012349">
    <property type="entry name" value="Split_barrel_FMN-bd"/>
</dbReference>
<dbReference type="RefSeq" id="WP_228353885.1">
    <property type="nucleotide sequence ID" value="NZ_JACEGA010000001.1"/>
</dbReference>
<dbReference type="PANTHER" id="PTHR34818">
    <property type="entry name" value="PROTEIN BLI-3"/>
    <property type="match status" value="1"/>
</dbReference>
<comment type="caution">
    <text evidence="2">The sequence shown here is derived from an EMBL/GenBank/DDBJ whole genome shotgun (WGS) entry which is preliminary data.</text>
</comment>
<dbReference type="AlphaFoldDB" id="A0A839K6L3"/>
<feature type="domain" description="General stress protein FMN-binding split barrel" evidence="1">
    <location>
        <begin position="7"/>
        <end position="134"/>
    </location>
</feature>
<organism evidence="2 3">
    <name type="scientific">Variimorphobacter saccharofermentans</name>
    <dbReference type="NCBI Taxonomy" id="2755051"/>
    <lineage>
        <taxon>Bacteria</taxon>
        <taxon>Bacillati</taxon>
        <taxon>Bacillota</taxon>
        <taxon>Clostridia</taxon>
        <taxon>Lachnospirales</taxon>
        <taxon>Lachnospiraceae</taxon>
        <taxon>Variimorphobacter</taxon>
    </lineage>
</organism>
<gene>
    <name evidence="2" type="ORF">H0486_15580</name>
</gene>
<protein>
    <submittedName>
        <fullName evidence="2">Pyridoxamine 5'-phosphate oxidase family protein</fullName>
    </submittedName>
</protein>
<evidence type="ECO:0000259" key="1">
    <source>
        <dbReference type="Pfam" id="PF16242"/>
    </source>
</evidence>
<dbReference type="InterPro" id="IPR052917">
    <property type="entry name" value="Stress-Dev_Protein"/>
</dbReference>
<sequence length="144" mass="16861">MNEELKSEIKSLIEESKITYVSSVDANGFPNTKAMLTVLHDGIQTHYFSTNTSSKRVKQFHDNPKACIYFSDNEKFMGLMLIGTMEVCRDRKHREMLWFDGAEMYYPKGIDDEDYCVLKFQAETGNYYHGLKNHTFTIDEYNRI</sequence>
<evidence type="ECO:0000313" key="3">
    <source>
        <dbReference type="Proteomes" id="UP000574276"/>
    </source>
</evidence>